<protein>
    <recommendedName>
        <fullName evidence="13">Pseudouridylate synthase 1 homolog</fullName>
        <ecNumber evidence="12">5.4.99.12</ecNumber>
    </recommendedName>
    <alternativeName>
        <fullName evidence="14">tRNA pseudouridine synthase 1</fullName>
    </alternativeName>
    <alternativeName>
        <fullName evidence="17">tRNA pseudouridine(38-40) synthase</fullName>
    </alternativeName>
    <alternativeName>
        <fullName evidence="15">tRNA pseudouridylate synthase I</fullName>
    </alternativeName>
    <alternativeName>
        <fullName evidence="16">tRNA-uridine isomerase I</fullName>
    </alternativeName>
</protein>
<comment type="catalytic activity">
    <reaction evidence="9">
        <text>uridine(38/39/40) in tRNA = pseudouridine(38/39/40) in tRNA</text>
        <dbReference type="Rhea" id="RHEA:22376"/>
        <dbReference type="Rhea" id="RHEA-COMP:10085"/>
        <dbReference type="Rhea" id="RHEA-COMP:10087"/>
        <dbReference type="ChEBI" id="CHEBI:65314"/>
        <dbReference type="ChEBI" id="CHEBI:65315"/>
        <dbReference type="EC" id="5.4.99.12"/>
    </reaction>
</comment>
<comment type="similarity">
    <text evidence="3">Belongs to the tRNA pseudouridine synthase TruA family.</text>
</comment>
<dbReference type="InterPro" id="IPR020103">
    <property type="entry name" value="PsdUridine_synth_cat_dom_sf"/>
</dbReference>
<comment type="caution">
    <text evidence="21">The sequence shown here is derived from an EMBL/GenBank/DDBJ whole genome shotgun (WGS) entry which is preliminary data.</text>
</comment>
<evidence type="ECO:0000256" key="17">
    <source>
        <dbReference type="ARBA" id="ARBA00081344"/>
    </source>
</evidence>
<dbReference type="Proteomes" id="UP001445076">
    <property type="component" value="Unassembled WGS sequence"/>
</dbReference>
<evidence type="ECO:0000313" key="21">
    <source>
        <dbReference type="EMBL" id="KAK8726112.1"/>
    </source>
</evidence>
<evidence type="ECO:0000256" key="3">
    <source>
        <dbReference type="ARBA" id="ARBA00009375"/>
    </source>
</evidence>
<evidence type="ECO:0000256" key="1">
    <source>
        <dbReference type="ARBA" id="ARBA00001166"/>
    </source>
</evidence>
<dbReference type="PANTHER" id="PTHR11142:SF4">
    <property type="entry name" value="PSEUDOURIDYLATE SYNTHASE 1 HOMOLOG"/>
    <property type="match status" value="1"/>
</dbReference>
<dbReference type="PANTHER" id="PTHR11142">
    <property type="entry name" value="PSEUDOURIDYLATE SYNTHASE"/>
    <property type="match status" value="1"/>
</dbReference>
<evidence type="ECO:0000256" key="7">
    <source>
        <dbReference type="ARBA" id="ARBA00023242"/>
    </source>
</evidence>
<dbReference type="GO" id="GO:0003723">
    <property type="term" value="F:RNA binding"/>
    <property type="evidence" value="ECO:0007669"/>
    <property type="project" value="InterPro"/>
</dbReference>
<gene>
    <name evidence="21" type="ORF">OTU49_010379</name>
</gene>
<dbReference type="Pfam" id="PF01416">
    <property type="entry name" value="PseudoU_synth_1"/>
    <property type="match status" value="1"/>
</dbReference>
<comment type="subcellular location">
    <subcellularLocation>
        <location evidence="2">Nucleus</location>
    </subcellularLocation>
</comment>
<comment type="catalytic activity">
    <reaction evidence="1">
        <text>a uridine in mRNA = a pseudouridine in mRNA</text>
        <dbReference type="Rhea" id="RHEA:56644"/>
        <dbReference type="Rhea" id="RHEA-COMP:14658"/>
        <dbReference type="Rhea" id="RHEA-COMP:14659"/>
        <dbReference type="ChEBI" id="CHEBI:65314"/>
        <dbReference type="ChEBI" id="CHEBI:65315"/>
    </reaction>
</comment>
<dbReference type="NCBIfam" id="TIGR00071">
    <property type="entry name" value="hisT_truA"/>
    <property type="match status" value="1"/>
</dbReference>
<keyword evidence="22" id="KW-1185">Reference proteome</keyword>
<evidence type="ECO:0000256" key="6">
    <source>
        <dbReference type="ARBA" id="ARBA00023235"/>
    </source>
</evidence>
<evidence type="ECO:0000259" key="20">
    <source>
        <dbReference type="Pfam" id="PF01416"/>
    </source>
</evidence>
<dbReference type="InterPro" id="IPR020094">
    <property type="entry name" value="TruA/RsuA/RluB/E/F_N"/>
</dbReference>
<keyword evidence="6" id="KW-0413">Isomerase</keyword>
<dbReference type="InterPro" id="IPR001406">
    <property type="entry name" value="PsdUridine_synth_TruA"/>
</dbReference>
<evidence type="ECO:0000256" key="18">
    <source>
        <dbReference type="PIRSR" id="PIRSR641708-1"/>
    </source>
</evidence>
<evidence type="ECO:0000256" key="15">
    <source>
        <dbReference type="ARBA" id="ARBA00079087"/>
    </source>
</evidence>
<dbReference type="SUPFAM" id="SSF55120">
    <property type="entry name" value="Pseudouridine synthase"/>
    <property type="match status" value="1"/>
</dbReference>
<feature type="domain" description="Pseudouridine synthase I TruA alpha/beta" evidence="20">
    <location>
        <begin position="233"/>
        <end position="337"/>
    </location>
</feature>
<feature type="active site" description="Nucleophile" evidence="18">
    <location>
        <position position="144"/>
    </location>
</feature>
<dbReference type="InterPro" id="IPR020097">
    <property type="entry name" value="PsdUridine_synth_TruA_a/b_dom"/>
</dbReference>
<evidence type="ECO:0000256" key="4">
    <source>
        <dbReference type="ARBA" id="ARBA00022664"/>
    </source>
</evidence>
<dbReference type="GO" id="GO:0006397">
    <property type="term" value="P:mRNA processing"/>
    <property type="evidence" value="ECO:0007669"/>
    <property type="project" value="UniProtKB-KW"/>
</dbReference>
<evidence type="ECO:0000256" key="2">
    <source>
        <dbReference type="ARBA" id="ARBA00004123"/>
    </source>
</evidence>
<evidence type="ECO:0000256" key="9">
    <source>
        <dbReference type="ARBA" id="ARBA00052184"/>
    </source>
</evidence>
<dbReference type="InterPro" id="IPR041708">
    <property type="entry name" value="PUS1/PUS2-like"/>
</dbReference>
<dbReference type="AlphaFoldDB" id="A0AAW0W8R5"/>
<dbReference type="CDD" id="cd02568">
    <property type="entry name" value="PseudoU_synth_PUS1_PUS2"/>
    <property type="match status" value="1"/>
</dbReference>
<dbReference type="GO" id="GO:0160147">
    <property type="term" value="F:tRNA pseudouridine(38-40) synthase activity"/>
    <property type="evidence" value="ECO:0007669"/>
    <property type="project" value="UniProtKB-EC"/>
</dbReference>
<dbReference type="GO" id="GO:0031119">
    <property type="term" value="P:tRNA pseudouridine synthesis"/>
    <property type="evidence" value="ECO:0007669"/>
    <property type="project" value="InterPro"/>
</dbReference>
<dbReference type="Gene3D" id="3.30.70.580">
    <property type="entry name" value="Pseudouridine synthase I, catalytic domain, N-terminal subdomain"/>
    <property type="match status" value="1"/>
</dbReference>
<dbReference type="EMBL" id="JARKIK010000080">
    <property type="protein sequence ID" value="KAK8726111.1"/>
    <property type="molecule type" value="Genomic_DNA"/>
</dbReference>
<accession>A0AAW0W8R5</accession>
<name>A0AAW0W8R5_CHEQU</name>
<dbReference type="GO" id="GO:0005634">
    <property type="term" value="C:nucleus"/>
    <property type="evidence" value="ECO:0007669"/>
    <property type="project" value="UniProtKB-SubCell"/>
</dbReference>
<dbReference type="InterPro" id="IPR020095">
    <property type="entry name" value="PsdUridine_synth_TruA_C"/>
</dbReference>
<evidence type="ECO:0000313" key="22">
    <source>
        <dbReference type="Proteomes" id="UP001445076"/>
    </source>
</evidence>
<dbReference type="FunFam" id="3.30.70.660:FF:000002">
    <property type="entry name" value="tRNA pseudouridine synthase"/>
    <property type="match status" value="1"/>
</dbReference>
<dbReference type="FunFam" id="3.30.70.580:FF:000002">
    <property type="entry name" value="tRNA pseudouridine synthase"/>
    <property type="match status" value="1"/>
</dbReference>
<keyword evidence="5" id="KW-0819">tRNA processing</keyword>
<organism evidence="21 22">
    <name type="scientific">Cherax quadricarinatus</name>
    <name type="common">Australian red claw crayfish</name>
    <dbReference type="NCBI Taxonomy" id="27406"/>
    <lineage>
        <taxon>Eukaryota</taxon>
        <taxon>Metazoa</taxon>
        <taxon>Ecdysozoa</taxon>
        <taxon>Arthropoda</taxon>
        <taxon>Crustacea</taxon>
        <taxon>Multicrustacea</taxon>
        <taxon>Malacostraca</taxon>
        <taxon>Eumalacostraca</taxon>
        <taxon>Eucarida</taxon>
        <taxon>Decapoda</taxon>
        <taxon>Pleocyemata</taxon>
        <taxon>Astacidea</taxon>
        <taxon>Parastacoidea</taxon>
        <taxon>Parastacidae</taxon>
        <taxon>Cherax</taxon>
    </lineage>
</organism>
<evidence type="ECO:0000256" key="16">
    <source>
        <dbReference type="ARBA" id="ARBA00080849"/>
    </source>
</evidence>
<dbReference type="GO" id="GO:1990481">
    <property type="term" value="P:mRNA pseudouridine synthesis"/>
    <property type="evidence" value="ECO:0007669"/>
    <property type="project" value="TreeGrafter"/>
</dbReference>
<evidence type="ECO:0000256" key="19">
    <source>
        <dbReference type="PIRSR" id="PIRSR641708-2"/>
    </source>
</evidence>
<dbReference type="EMBL" id="JARKIK010000080">
    <property type="protein sequence ID" value="KAK8726112.1"/>
    <property type="molecule type" value="Genomic_DNA"/>
</dbReference>
<comment type="function">
    <text evidence="10">Pseudouridylate synthase that catalyzes pseudouridylation of tRNAs and mRNAs. Acts on positions 27/28 in the anticodon stem and also positions 34 and 36 in the anticodon of an intron containing tRNA. Also catalyzes pseudouridylation of mRNAs: mediates pseudouridylation of mRNAs with the consensus sequence 5'-UGUAG-3'. Acts as a regulator of pre-mRNA splicing by mediating pseudouridylation of pre-mRNAs at locations associated with alternatively spliced regions. Pseudouridylation of pre-mRNAs near splice sites directly regulates mRNA splicing and mRNA 3'-end processing. Involved in regulation of nuclear receptor activity through pseudouridylation of SRA1 mRNA.</text>
</comment>
<sequence length="448" mass="51568">MFKHRGLLKLSWRGPWAQKSNYIITHNIWDLPAVAVTFFSGRNKRPLSDFTSTGVKYVPEQEIPEADVKHIKLNPILEIPKEQKKKFALLLSFSGQGYQGLQKNVFCRTIEGDLFAAMQAADLITDEEASVPQFFQYQRSSRTDKGVSAARLLVSAELPSVPDLQEQINKHLCDQIRVTAVYRVIKGFNSKSWCDSRTYSYMCPTFAFAPCTETASEDYRMTQDILEDVRKMLQMYKGLHNFHNFTSGVKYHDACAMRRIIDAECSNPFERDGLEWITIKITGQSFMLHQIRKMIALTIAISRGLASSDTILRSFKEGFVDLPIAPAHGLVLEEQHFHNYNKKYASDGTREPLSWDKAAQNVKKIREQYIDRSIVNKEIKEKAMLKWLVIPHFHDYEAYVLAGISEMQEERRPSHGISPVWHAQKRIFQVNNAEMQHTDSKNNDQHDS</sequence>
<evidence type="ECO:0000256" key="10">
    <source>
        <dbReference type="ARBA" id="ARBA00053709"/>
    </source>
</evidence>
<comment type="catalytic activity">
    <reaction evidence="8">
        <text>a uridine in tRNA = a pseudouridine in tRNA</text>
        <dbReference type="Rhea" id="RHEA:54572"/>
        <dbReference type="Rhea" id="RHEA-COMP:13339"/>
        <dbReference type="Rhea" id="RHEA-COMP:13934"/>
        <dbReference type="ChEBI" id="CHEBI:65314"/>
        <dbReference type="ChEBI" id="CHEBI:65315"/>
    </reaction>
</comment>
<evidence type="ECO:0000256" key="12">
    <source>
        <dbReference type="ARBA" id="ARBA00066509"/>
    </source>
</evidence>
<dbReference type="EC" id="5.4.99.12" evidence="12"/>
<keyword evidence="7" id="KW-0539">Nucleus</keyword>
<dbReference type="Gene3D" id="3.30.70.660">
    <property type="entry name" value="Pseudouridine synthase I, catalytic domain, C-terminal subdomain"/>
    <property type="match status" value="1"/>
</dbReference>
<reference evidence="21 22" key="1">
    <citation type="journal article" date="2024" name="BMC Genomics">
        <title>Genome assembly of redclaw crayfish (Cherax quadricarinatus) provides insights into its immune adaptation and hypoxia tolerance.</title>
        <authorList>
            <person name="Liu Z."/>
            <person name="Zheng J."/>
            <person name="Li H."/>
            <person name="Fang K."/>
            <person name="Wang S."/>
            <person name="He J."/>
            <person name="Zhou D."/>
            <person name="Weng S."/>
            <person name="Chi M."/>
            <person name="Gu Z."/>
            <person name="He J."/>
            <person name="Li F."/>
            <person name="Wang M."/>
        </authorList>
    </citation>
    <scope>NUCLEOTIDE SEQUENCE [LARGE SCALE GENOMIC DNA]</scope>
    <source>
        <strain evidence="21">ZL_2023a</strain>
    </source>
</reference>
<evidence type="ECO:0000256" key="14">
    <source>
        <dbReference type="ARBA" id="ARBA00075153"/>
    </source>
</evidence>
<comment type="subunit">
    <text evidence="11">Monomer. Forms a complex with RARG and the SRA1 RNA in the nucleus.</text>
</comment>
<keyword evidence="4" id="KW-0507">mRNA processing</keyword>
<evidence type="ECO:0000256" key="8">
    <source>
        <dbReference type="ARBA" id="ARBA00036943"/>
    </source>
</evidence>
<evidence type="ECO:0000256" key="13">
    <source>
        <dbReference type="ARBA" id="ARBA00068582"/>
    </source>
</evidence>
<reference evidence="21" key="2">
    <citation type="submission" date="2024-01" db="EMBL/GenBank/DDBJ databases">
        <authorList>
            <person name="He J."/>
            <person name="Wang M."/>
            <person name="Zheng J."/>
            <person name="Liu Z."/>
        </authorList>
    </citation>
    <scope>NUCLEOTIDE SEQUENCE</scope>
    <source>
        <strain evidence="21">ZL_2023a</strain>
        <tissue evidence="21">Muscle</tissue>
    </source>
</reference>
<evidence type="ECO:0000256" key="11">
    <source>
        <dbReference type="ARBA" id="ARBA00064589"/>
    </source>
</evidence>
<proteinExistence type="inferred from homology"/>
<evidence type="ECO:0000256" key="5">
    <source>
        <dbReference type="ARBA" id="ARBA00022694"/>
    </source>
</evidence>
<feature type="binding site" evidence="19">
    <location>
        <position position="199"/>
    </location>
    <ligand>
        <name>substrate</name>
    </ligand>
</feature>